<comment type="similarity">
    <text evidence="7">Belongs to the binding-protein-dependent transport system permease family.</text>
</comment>
<evidence type="ECO:0000256" key="6">
    <source>
        <dbReference type="ARBA" id="ARBA00023136"/>
    </source>
</evidence>
<dbReference type="SUPFAM" id="SSF161098">
    <property type="entry name" value="MetI-like"/>
    <property type="match status" value="1"/>
</dbReference>
<sequence length="389" mass="38723">MSALSATAPTGRARPSLLRRTARAPLPLGRALATAGTVFLLSSLLTFGLGALSNANPAAAVLGETATPADIARLNHAFGLDRPLVVQYVSWLGHALTGDLGRSWFTTLPVSESVFHALPVDLSIAGLALLFAVVLGAFGGITAAWNNGGRWDRTVTALCSVVGTLPAFVVAIGLIAVVSVKLGWLPSGGWVPLGQDPAQWLRYAALPACALGLDAAANVARQLRASLVGELRANYVTGAAMRGLSARRVLFGHVLRNAAGPALTVLGMSVPMLIGGAVVTERIFNLPGIAQLSLQAAQQHDVPVIQGTLLVTVGVVLIANIAVNAGLLALDPAARRRSALGRAGRGGAGLSDGAGVSGVAGVVGEGVGSGPGTGAGAGGSAGAAGAGAA</sequence>
<evidence type="ECO:0000256" key="3">
    <source>
        <dbReference type="ARBA" id="ARBA00022475"/>
    </source>
</evidence>
<dbReference type="EMBL" id="JADKYB010000016">
    <property type="protein sequence ID" value="MBM9508119.1"/>
    <property type="molecule type" value="Genomic_DNA"/>
</dbReference>
<keyword evidence="2 7" id="KW-0813">Transport</keyword>
<evidence type="ECO:0000256" key="1">
    <source>
        <dbReference type="ARBA" id="ARBA00004651"/>
    </source>
</evidence>
<evidence type="ECO:0000313" key="10">
    <source>
        <dbReference type="Proteomes" id="UP000749040"/>
    </source>
</evidence>
<feature type="domain" description="ABC transmembrane type-1" evidence="8">
    <location>
        <begin position="118"/>
        <end position="323"/>
    </location>
</feature>
<evidence type="ECO:0000256" key="7">
    <source>
        <dbReference type="RuleBase" id="RU363032"/>
    </source>
</evidence>
<dbReference type="CDD" id="cd06261">
    <property type="entry name" value="TM_PBP2"/>
    <property type="match status" value="1"/>
</dbReference>
<dbReference type="Pfam" id="PF19300">
    <property type="entry name" value="BPD_transp_1_N"/>
    <property type="match status" value="1"/>
</dbReference>
<dbReference type="Pfam" id="PF00528">
    <property type="entry name" value="BPD_transp_1"/>
    <property type="match status" value="1"/>
</dbReference>
<dbReference type="InterPro" id="IPR000515">
    <property type="entry name" value="MetI-like"/>
</dbReference>
<organism evidence="9 10">
    <name type="scientific">Actinacidiphila acididurans</name>
    <dbReference type="NCBI Taxonomy" id="2784346"/>
    <lineage>
        <taxon>Bacteria</taxon>
        <taxon>Bacillati</taxon>
        <taxon>Actinomycetota</taxon>
        <taxon>Actinomycetes</taxon>
        <taxon>Kitasatosporales</taxon>
        <taxon>Streptomycetaceae</taxon>
        <taxon>Actinacidiphila</taxon>
    </lineage>
</organism>
<reference evidence="9 10" key="1">
    <citation type="submission" date="2021-01" db="EMBL/GenBank/DDBJ databases">
        <title>Streptomyces acididurans sp. nov., isolated from a peat swamp forest soil.</title>
        <authorList>
            <person name="Chantavorakit T."/>
            <person name="Duangmal K."/>
        </authorList>
    </citation>
    <scope>NUCLEOTIDE SEQUENCE [LARGE SCALE GENOMIC DNA]</scope>
    <source>
        <strain evidence="9 10">KK5PA1</strain>
    </source>
</reference>
<feature type="transmembrane region" description="Helical" evidence="7">
    <location>
        <begin position="200"/>
        <end position="220"/>
    </location>
</feature>
<keyword evidence="10" id="KW-1185">Reference proteome</keyword>
<dbReference type="PANTHER" id="PTHR43163">
    <property type="entry name" value="DIPEPTIDE TRANSPORT SYSTEM PERMEASE PROTEIN DPPB-RELATED"/>
    <property type="match status" value="1"/>
</dbReference>
<dbReference type="PROSITE" id="PS50928">
    <property type="entry name" value="ABC_TM1"/>
    <property type="match status" value="1"/>
</dbReference>
<dbReference type="Gene3D" id="1.10.3720.10">
    <property type="entry name" value="MetI-like"/>
    <property type="match status" value="1"/>
</dbReference>
<keyword evidence="4 7" id="KW-0812">Transmembrane</keyword>
<feature type="transmembrane region" description="Helical" evidence="7">
    <location>
        <begin position="157"/>
        <end position="180"/>
    </location>
</feature>
<dbReference type="InterPro" id="IPR045621">
    <property type="entry name" value="BPD_transp_1_N"/>
</dbReference>
<comment type="subcellular location">
    <subcellularLocation>
        <location evidence="1 7">Cell membrane</location>
        <topology evidence="1 7">Multi-pass membrane protein</topology>
    </subcellularLocation>
</comment>
<keyword evidence="5 7" id="KW-1133">Transmembrane helix</keyword>
<gene>
    <name evidence="9" type="ORF">ITX44_26915</name>
</gene>
<evidence type="ECO:0000256" key="5">
    <source>
        <dbReference type="ARBA" id="ARBA00022989"/>
    </source>
</evidence>
<dbReference type="InterPro" id="IPR035906">
    <property type="entry name" value="MetI-like_sf"/>
</dbReference>
<evidence type="ECO:0000256" key="4">
    <source>
        <dbReference type="ARBA" id="ARBA00022692"/>
    </source>
</evidence>
<comment type="caution">
    <text evidence="9">The sequence shown here is derived from an EMBL/GenBank/DDBJ whole genome shotgun (WGS) entry which is preliminary data.</text>
</comment>
<dbReference type="RefSeq" id="WP_205359990.1">
    <property type="nucleotide sequence ID" value="NZ_JADKYB010000016.1"/>
</dbReference>
<dbReference type="Proteomes" id="UP000749040">
    <property type="component" value="Unassembled WGS sequence"/>
</dbReference>
<accession>A0ABS2TXQ1</accession>
<evidence type="ECO:0000256" key="2">
    <source>
        <dbReference type="ARBA" id="ARBA00022448"/>
    </source>
</evidence>
<dbReference type="PANTHER" id="PTHR43163:SF3">
    <property type="entry name" value="PEPTIDE ABC TRANSPORTER PERMEASE PROTEIN"/>
    <property type="match status" value="1"/>
</dbReference>
<protein>
    <submittedName>
        <fullName evidence="9">ABC transporter permease</fullName>
    </submittedName>
</protein>
<feature type="transmembrane region" description="Helical" evidence="7">
    <location>
        <begin position="122"/>
        <end position="145"/>
    </location>
</feature>
<evidence type="ECO:0000259" key="8">
    <source>
        <dbReference type="PROSITE" id="PS50928"/>
    </source>
</evidence>
<evidence type="ECO:0000313" key="9">
    <source>
        <dbReference type="EMBL" id="MBM9508119.1"/>
    </source>
</evidence>
<name>A0ABS2TXQ1_9ACTN</name>
<keyword evidence="6 7" id="KW-0472">Membrane</keyword>
<proteinExistence type="inferred from homology"/>
<feature type="transmembrane region" description="Helical" evidence="7">
    <location>
        <begin position="263"/>
        <end position="284"/>
    </location>
</feature>
<feature type="transmembrane region" description="Helical" evidence="7">
    <location>
        <begin position="304"/>
        <end position="330"/>
    </location>
</feature>
<feature type="transmembrane region" description="Helical" evidence="7">
    <location>
        <begin position="28"/>
        <end position="52"/>
    </location>
</feature>
<keyword evidence="3" id="KW-1003">Cell membrane</keyword>